<gene>
    <name evidence="2" type="ORF">SAMN04487908_1348</name>
</gene>
<dbReference type="EMBL" id="FQYV01000034">
    <property type="protein sequence ID" value="SHJ94791.1"/>
    <property type="molecule type" value="Genomic_DNA"/>
</dbReference>
<sequence>MAHKNLILEAFKKATAYLVENGIQSPSKSGVAEVLSDYIEQECNFQFGERRLRDYYNEALKDEAIEIKQQAVRDGLSKYLGYEDFRDLLIRATESKKDLQTENFAETPQNGKAHFVAQFLRRNRTTVLIIIGCLIAFIILNAVNKEKWMVWEGNKFVEAEFDSHKLENGQILLFNESQVDRFKKVQPNCDTQFFSAEGHVMLWYGKNQKGDLEYFTYLGKHPETGKTLKPITRYMIKKYICEGR</sequence>
<feature type="transmembrane region" description="Helical" evidence="1">
    <location>
        <begin position="125"/>
        <end position="143"/>
    </location>
</feature>
<dbReference type="AlphaFoldDB" id="A0A1M6NGA1"/>
<dbReference type="STRING" id="797419.SAMN05216556_1269"/>
<evidence type="ECO:0000313" key="2">
    <source>
        <dbReference type="EMBL" id="SHJ94791.1"/>
    </source>
</evidence>
<reference evidence="3" key="1">
    <citation type="submission" date="2016-11" db="EMBL/GenBank/DDBJ databases">
        <authorList>
            <person name="Varghese N."/>
            <person name="Submissions S."/>
        </authorList>
    </citation>
    <scope>NUCLEOTIDE SEQUENCE [LARGE SCALE GENOMIC DNA]</scope>
    <source>
        <strain evidence="3">DSM 26349</strain>
    </source>
</reference>
<evidence type="ECO:0000313" key="3">
    <source>
        <dbReference type="Proteomes" id="UP000184172"/>
    </source>
</evidence>
<accession>A0A1M6NGA1</accession>
<keyword evidence="3" id="KW-1185">Reference proteome</keyword>
<keyword evidence="1" id="KW-0812">Transmembrane</keyword>
<dbReference type="OrthoDB" id="1340494at2"/>
<dbReference type="Proteomes" id="UP000184172">
    <property type="component" value="Unassembled WGS sequence"/>
</dbReference>
<organism evidence="2 3">
    <name type="scientific">Aequorivita viscosa</name>
    <dbReference type="NCBI Taxonomy" id="797419"/>
    <lineage>
        <taxon>Bacteria</taxon>
        <taxon>Pseudomonadati</taxon>
        <taxon>Bacteroidota</taxon>
        <taxon>Flavobacteriia</taxon>
        <taxon>Flavobacteriales</taxon>
        <taxon>Flavobacteriaceae</taxon>
        <taxon>Aequorivita</taxon>
    </lineage>
</organism>
<protein>
    <submittedName>
        <fullName evidence="2">Uncharacterized protein</fullName>
    </submittedName>
</protein>
<evidence type="ECO:0000256" key="1">
    <source>
        <dbReference type="SAM" id="Phobius"/>
    </source>
</evidence>
<name>A0A1M6NGA1_9FLAO</name>
<dbReference type="RefSeq" id="WP_073221650.1">
    <property type="nucleotide sequence ID" value="NZ_FNNS01000026.1"/>
</dbReference>
<keyword evidence="1" id="KW-0472">Membrane</keyword>
<keyword evidence="1" id="KW-1133">Transmembrane helix</keyword>
<proteinExistence type="predicted"/>